<dbReference type="RefSeq" id="WP_168103651.1">
    <property type="nucleotide sequence ID" value="NZ_JAATEN010000020.1"/>
</dbReference>
<keyword evidence="1" id="KW-0812">Transmembrane</keyword>
<keyword evidence="3" id="KW-1185">Reference proteome</keyword>
<protein>
    <submittedName>
        <fullName evidence="2">Uncharacterized protein</fullName>
    </submittedName>
</protein>
<evidence type="ECO:0000313" key="3">
    <source>
        <dbReference type="Proteomes" id="UP000695264"/>
    </source>
</evidence>
<dbReference type="EMBL" id="JAATEN010000020">
    <property type="protein sequence ID" value="NJQ03022.1"/>
    <property type="molecule type" value="Genomic_DNA"/>
</dbReference>
<keyword evidence="1" id="KW-1133">Transmembrane helix</keyword>
<dbReference type="Proteomes" id="UP000695264">
    <property type="component" value="Unassembled WGS sequence"/>
</dbReference>
<name>A0ABX1C524_9ACTN</name>
<evidence type="ECO:0000256" key="1">
    <source>
        <dbReference type="SAM" id="Phobius"/>
    </source>
</evidence>
<sequence length="79" mass="8393">MSSFAKAKGFRKSRFGTYLSIGTTLFGVVSIWKQVRTARSENDALMLADAVASGAAVATGVAVLVRELRRADSDDILLG</sequence>
<feature type="transmembrane region" description="Helical" evidence="1">
    <location>
        <begin position="15"/>
        <end position="32"/>
    </location>
</feature>
<comment type="caution">
    <text evidence="2">The sequence shown here is derived from an EMBL/GenBank/DDBJ whole genome shotgun (WGS) entry which is preliminary data.</text>
</comment>
<proteinExistence type="predicted"/>
<organism evidence="2 3">
    <name type="scientific">Streptomyces zingiberis</name>
    <dbReference type="NCBI Taxonomy" id="2053010"/>
    <lineage>
        <taxon>Bacteria</taxon>
        <taxon>Bacillati</taxon>
        <taxon>Actinomycetota</taxon>
        <taxon>Actinomycetes</taxon>
        <taxon>Kitasatosporales</taxon>
        <taxon>Streptomycetaceae</taxon>
        <taxon>Streptomyces</taxon>
    </lineage>
</organism>
<gene>
    <name evidence="2" type="ORF">HCK00_21395</name>
</gene>
<evidence type="ECO:0000313" key="2">
    <source>
        <dbReference type="EMBL" id="NJQ03022.1"/>
    </source>
</evidence>
<reference evidence="2 3" key="1">
    <citation type="submission" date="2020-03" db="EMBL/GenBank/DDBJ databases">
        <title>WGS of actinomycetes isolated from Thailand.</title>
        <authorList>
            <person name="Thawai C."/>
        </authorList>
    </citation>
    <scope>NUCLEOTIDE SEQUENCE [LARGE SCALE GENOMIC DNA]</scope>
    <source>
        <strain evidence="2 3">PLAI 1-29</strain>
    </source>
</reference>
<keyword evidence="1" id="KW-0472">Membrane</keyword>
<accession>A0ABX1C524</accession>
<feature type="transmembrane region" description="Helical" evidence="1">
    <location>
        <begin position="44"/>
        <end position="65"/>
    </location>
</feature>